<name>A0A1F4XLK0_9BACT</name>
<evidence type="ECO:0000313" key="11">
    <source>
        <dbReference type="Proteomes" id="UP000177614"/>
    </source>
</evidence>
<reference evidence="10 11" key="1">
    <citation type="journal article" date="2016" name="Nat. Commun.">
        <title>Thousands of microbial genomes shed light on interconnected biogeochemical processes in an aquifer system.</title>
        <authorList>
            <person name="Anantharaman K."/>
            <person name="Brown C.T."/>
            <person name="Hug L.A."/>
            <person name="Sharon I."/>
            <person name="Castelle C.J."/>
            <person name="Probst A.J."/>
            <person name="Thomas B.C."/>
            <person name="Singh A."/>
            <person name="Wilkins M.J."/>
            <person name="Karaoz U."/>
            <person name="Brodie E.L."/>
            <person name="Williams K.H."/>
            <person name="Hubbard S.S."/>
            <person name="Banfield J.F."/>
        </authorList>
    </citation>
    <scope>NUCLEOTIDE SEQUENCE [LARGE SCALE GENOMIC DNA]</scope>
</reference>
<keyword evidence="5 9" id="KW-0653">Protein transport</keyword>
<dbReference type="Proteomes" id="UP000177614">
    <property type="component" value="Unassembled WGS sequence"/>
</dbReference>
<proteinExistence type="inferred from homology"/>
<evidence type="ECO:0000256" key="3">
    <source>
        <dbReference type="ARBA" id="ARBA00022448"/>
    </source>
</evidence>
<keyword evidence="6 9" id="KW-1133">Transmembrane helix</keyword>
<feature type="transmembrane region" description="Helical" evidence="9">
    <location>
        <begin position="48"/>
        <end position="70"/>
    </location>
</feature>
<dbReference type="STRING" id="1817814.A2V81_01385"/>
<dbReference type="GO" id="GO:0015450">
    <property type="term" value="F:protein-transporting ATPase activity"/>
    <property type="evidence" value="ECO:0007669"/>
    <property type="project" value="UniProtKB-UniRule"/>
</dbReference>
<gene>
    <name evidence="10" type="ORF">A2V81_01385</name>
</gene>
<feature type="transmembrane region" description="Helical" evidence="9">
    <location>
        <begin position="6"/>
        <end position="27"/>
    </location>
</feature>
<comment type="similarity">
    <text evidence="2 9">Belongs to the SecG family.</text>
</comment>
<evidence type="ECO:0000256" key="1">
    <source>
        <dbReference type="ARBA" id="ARBA00004141"/>
    </source>
</evidence>
<dbReference type="InterPro" id="IPR004692">
    <property type="entry name" value="SecG"/>
</dbReference>
<evidence type="ECO:0000313" key="10">
    <source>
        <dbReference type="EMBL" id="OGC82581.1"/>
    </source>
</evidence>
<evidence type="ECO:0000256" key="5">
    <source>
        <dbReference type="ARBA" id="ARBA00022927"/>
    </source>
</evidence>
<protein>
    <recommendedName>
        <fullName evidence="9">Protein-export membrane protein SecG</fullName>
    </recommendedName>
</protein>
<keyword evidence="4 9" id="KW-0812">Transmembrane</keyword>
<evidence type="ECO:0000256" key="8">
    <source>
        <dbReference type="ARBA" id="ARBA00023136"/>
    </source>
</evidence>
<evidence type="ECO:0000256" key="4">
    <source>
        <dbReference type="ARBA" id="ARBA00022692"/>
    </source>
</evidence>
<evidence type="ECO:0000256" key="6">
    <source>
        <dbReference type="ARBA" id="ARBA00022989"/>
    </source>
</evidence>
<comment type="caution">
    <text evidence="10">The sequence shown here is derived from an EMBL/GenBank/DDBJ whole genome shotgun (WGS) entry which is preliminary data.</text>
</comment>
<sequence>MNLLKYLLIGNAVLLVLFVLLQSRGVGLSSTFGGDGAFYRTRRGPEKLLFNLTIFLTTTFALISLILPLWDSIVATLQ</sequence>
<organism evidence="10 11">
    <name type="scientific">Candidatus Abawacabacteria bacterium RBG_16_42_10</name>
    <dbReference type="NCBI Taxonomy" id="1817814"/>
    <lineage>
        <taxon>Bacteria</taxon>
        <taxon>Candidatus Abawacaibacteriota</taxon>
    </lineage>
</organism>
<dbReference type="Pfam" id="PF03840">
    <property type="entry name" value="SecG"/>
    <property type="match status" value="1"/>
</dbReference>
<dbReference type="GO" id="GO:0009306">
    <property type="term" value="P:protein secretion"/>
    <property type="evidence" value="ECO:0007669"/>
    <property type="project" value="UniProtKB-UniRule"/>
</dbReference>
<evidence type="ECO:0000256" key="9">
    <source>
        <dbReference type="RuleBase" id="RU365087"/>
    </source>
</evidence>
<keyword evidence="9" id="KW-1003">Cell membrane</keyword>
<keyword evidence="3 9" id="KW-0813">Transport</keyword>
<accession>A0A1F4XLK0</accession>
<comment type="function">
    <text evidence="9">Involved in protein export. Participates in an early event of protein translocation.</text>
</comment>
<evidence type="ECO:0000256" key="2">
    <source>
        <dbReference type="ARBA" id="ARBA00008445"/>
    </source>
</evidence>
<evidence type="ECO:0000256" key="7">
    <source>
        <dbReference type="ARBA" id="ARBA00023010"/>
    </source>
</evidence>
<comment type="subcellular location">
    <subcellularLocation>
        <location evidence="9">Cell membrane</location>
        <topology evidence="9">Multi-pass membrane protein</topology>
    </subcellularLocation>
    <subcellularLocation>
        <location evidence="1">Membrane</location>
        <topology evidence="1">Multi-pass membrane protein</topology>
    </subcellularLocation>
</comment>
<dbReference type="AlphaFoldDB" id="A0A1F4XLK0"/>
<dbReference type="EMBL" id="MEWR01000004">
    <property type="protein sequence ID" value="OGC82581.1"/>
    <property type="molecule type" value="Genomic_DNA"/>
</dbReference>
<dbReference type="GO" id="GO:0005886">
    <property type="term" value="C:plasma membrane"/>
    <property type="evidence" value="ECO:0007669"/>
    <property type="project" value="UniProtKB-SubCell"/>
</dbReference>
<keyword evidence="7 9" id="KW-0811">Translocation</keyword>
<keyword evidence="8 9" id="KW-0472">Membrane</keyword>
<dbReference type="NCBIfam" id="TIGR00810">
    <property type="entry name" value="secG"/>
    <property type="match status" value="1"/>
</dbReference>